<evidence type="ECO:0000313" key="2">
    <source>
        <dbReference type="Proteomes" id="UP000288805"/>
    </source>
</evidence>
<evidence type="ECO:0000313" key="1">
    <source>
        <dbReference type="EMBL" id="RVW30705.1"/>
    </source>
</evidence>
<gene>
    <name evidence="1" type="ORF">CK203_109719</name>
</gene>
<proteinExistence type="predicted"/>
<reference evidence="1 2" key="1">
    <citation type="journal article" date="2018" name="PLoS Genet.">
        <title>Population sequencing reveals clonal diversity and ancestral inbreeding in the grapevine cultivar Chardonnay.</title>
        <authorList>
            <person name="Roach M.J."/>
            <person name="Johnson D.L."/>
            <person name="Bohlmann J."/>
            <person name="van Vuuren H.J."/>
            <person name="Jones S.J."/>
            <person name="Pretorius I.S."/>
            <person name="Schmidt S.A."/>
            <person name="Borneman A.R."/>
        </authorList>
    </citation>
    <scope>NUCLEOTIDE SEQUENCE [LARGE SCALE GENOMIC DNA]</scope>
    <source>
        <strain evidence="2">cv. Chardonnay</strain>
        <tissue evidence="1">Leaf</tissue>
    </source>
</reference>
<accession>A0A438D5F2</accession>
<sequence length="66" mass="7319">MHILQLIILISQIKVNSIAIVRMKFMDGYSPLDQSVNFSPAGGAFTSNMEQVLLMNCHCNDSGLYV</sequence>
<protein>
    <submittedName>
        <fullName evidence="1">Uncharacterized protein</fullName>
    </submittedName>
</protein>
<dbReference type="Proteomes" id="UP000288805">
    <property type="component" value="Unassembled WGS sequence"/>
</dbReference>
<dbReference type="AlphaFoldDB" id="A0A438D5F2"/>
<dbReference type="EMBL" id="QGNW01001788">
    <property type="protein sequence ID" value="RVW30705.1"/>
    <property type="molecule type" value="Genomic_DNA"/>
</dbReference>
<dbReference type="OrthoDB" id="1926212at2759"/>
<name>A0A438D5F2_VITVI</name>
<organism evidence="1 2">
    <name type="scientific">Vitis vinifera</name>
    <name type="common">Grape</name>
    <dbReference type="NCBI Taxonomy" id="29760"/>
    <lineage>
        <taxon>Eukaryota</taxon>
        <taxon>Viridiplantae</taxon>
        <taxon>Streptophyta</taxon>
        <taxon>Embryophyta</taxon>
        <taxon>Tracheophyta</taxon>
        <taxon>Spermatophyta</taxon>
        <taxon>Magnoliopsida</taxon>
        <taxon>eudicotyledons</taxon>
        <taxon>Gunneridae</taxon>
        <taxon>Pentapetalae</taxon>
        <taxon>rosids</taxon>
        <taxon>Vitales</taxon>
        <taxon>Vitaceae</taxon>
        <taxon>Viteae</taxon>
        <taxon>Vitis</taxon>
    </lineage>
</organism>
<comment type="caution">
    <text evidence="1">The sequence shown here is derived from an EMBL/GenBank/DDBJ whole genome shotgun (WGS) entry which is preliminary data.</text>
</comment>